<accession>A0ABN6D193</accession>
<comment type="similarity">
    <text evidence="1">Belongs to the 4-oxalocrotonate tautomerase family.</text>
</comment>
<feature type="domain" description="4-oxalocrotonate tautomerase-like" evidence="3">
    <location>
        <begin position="2"/>
        <end position="59"/>
    </location>
</feature>
<dbReference type="RefSeq" id="WP_223908014.1">
    <property type="nucleotide sequence ID" value="NZ_AP024238.1"/>
</dbReference>
<proteinExistence type="inferred from homology"/>
<dbReference type="Proteomes" id="UP000824366">
    <property type="component" value="Chromosome"/>
</dbReference>
<dbReference type="EMBL" id="AP024238">
    <property type="protein sequence ID" value="BCO25769.1"/>
    <property type="molecule type" value="Genomic_DNA"/>
</dbReference>
<reference evidence="4 5" key="1">
    <citation type="journal article" date="2021" name="Microbiol. Spectr.">
        <title>A Single Bacterium Capable of Oxidation and Reduction of Iron at Circumneutral pH.</title>
        <authorList>
            <person name="Kato S."/>
            <person name="Ohkuma M."/>
        </authorList>
    </citation>
    <scope>NUCLEOTIDE SEQUENCE [LARGE SCALE GENOMIC DNA]</scope>
    <source>
        <strain evidence="4 5">MIZ03</strain>
    </source>
</reference>
<dbReference type="PANTHER" id="PTHR35530">
    <property type="entry name" value="TAUTOMERASE-RELATED"/>
    <property type="match status" value="1"/>
</dbReference>
<dbReference type="Pfam" id="PF01361">
    <property type="entry name" value="Tautomerase"/>
    <property type="match status" value="1"/>
</dbReference>
<keyword evidence="5" id="KW-1185">Reference proteome</keyword>
<dbReference type="InterPro" id="IPR014347">
    <property type="entry name" value="Tautomerase/MIF_sf"/>
</dbReference>
<evidence type="ECO:0000313" key="4">
    <source>
        <dbReference type="EMBL" id="BCO25769.1"/>
    </source>
</evidence>
<evidence type="ECO:0000313" key="5">
    <source>
        <dbReference type="Proteomes" id="UP000824366"/>
    </source>
</evidence>
<evidence type="ECO:0000259" key="3">
    <source>
        <dbReference type="Pfam" id="PF01361"/>
    </source>
</evidence>
<name>A0ABN6D193_9BURK</name>
<dbReference type="Gene3D" id="3.30.429.10">
    <property type="entry name" value="Macrophage Migration Inhibitory Factor"/>
    <property type="match status" value="1"/>
</dbReference>
<evidence type="ECO:0000256" key="2">
    <source>
        <dbReference type="ARBA" id="ARBA00023235"/>
    </source>
</evidence>
<dbReference type="InterPro" id="IPR004370">
    <property type="entry name" value="4-OT-like_dom"/>
</dbReference>
<dbReference type="SUPFAM" id="SSF55331">
    <property type="entry name" value="Tautomerase/MIF"/>
    <property type="match status" value="1"/>
</dbReference>
<keyword evidence="2" id="KW-0413">Isomerase</keyword>
<organism evidence="4 5">
    <name type="scientific">Rhodoferax lithotrophicus</name>
    <dbReference type="NCBI Taxonomy" id="2798804"/>
    <lineage>
        <taxon>Bacteria</taxon>
        <taxon>Pseudomonadati</taxon>
        <taxon>Pseudomonadota</taxon>
        <taxon>Betaproteobacteria</taxon>
        <taxon>Burkholderiales</taxon>
        <taxon>Comamonadaceae</taxon>
        <taxon>Rhodoferax</taxon>
    </lineage>
</organism>
<evidence type="ECO:0000256" key="1">
    <source>
        <dbReference type="ARBA" id="ARBA00006723"/>
    </source>
</evidence>
<gene>
    <name evidence="4" type="ORF">MIZ03_0648</name>
</gene>
<protein>
    <recommendedName>
        <fullName evidence="3">4-oxalocrotonate tautomerase-like domain-containing protein</fullName>
    </recommendedName>
</protein>
<sequence>MPIIEMHLLEGRSPEMKRKAVAAITNAVIESLEVRRDQVRILITEHGPDNFSVGGITVAERSEPTSPDAG</sequence>
<dbReference type="PANTHER" id="PTHR35530:SF1">
    <property type="entry name" value="2-HYDROXYMUCONATE TAUTOMERASE"/>
    <property type="match status" value="1"/>
</dbReference>